<evidence type="ECO:0000256" key="2">
    <source>
        <dbReference type="ARBA" id="ARBA00022629"/>
    </source>
</evidence>
<dbReference type="InterPro" id="IPR018485">
    <property type="entry name" value="FGGY_C"/>
</dbReference>
<evidence type="ECO:0000256" key="1">
    <source>
        <dbReference type="ARBA" id="ARBA00009156"/>
    </source>
</evidence>
<evidence type="ECO:0000256" key="4">
    <source>
        <dbReference type="ARBA" id="ARBA00022777"/>
    </source>
</evidence>
<dbReference type="Pfam" id="PF02782">
    <property type="entry name" value="FGGY_C"/>
    <property type="match status" value="1"/>
</dbReference>
<dbReference type="InterPro" id="IPR043129">
    <property type="entry name" value="ATPase_NBD"/>
</dbReference>
<organism evidence="8 9">
    <name type="scientific">Brachybacterium avium</name>
    <dbReference type="NCBI Taxonomy" id="2017485"/>
    <lineage>
        <taxon>Bacteria</taxon>
        <taxon>Bacillati</taxon>
        <taxon>Actinomycetota</taxon>
        <taxon>Actinomycetes</taxon>
        <taxon>Micrococcales</taxon>
        <taxon>Dermabacteraceae</taxon>
        <taxon>Brachybacterium</taxon>
    </lineage>
</organism>
<dbReference type="PIRSF" id="PIRSF000538">
    <property type="entry name" value="GlpK"/>
    <property type="match status" value="1"/>
</dbReference>
<dbReference type="PANTHER" id="PTHR43095:SF5">
    <property type="entry name" value="XYLULOSE KINASE"/>
    <property type="match status" value="1"/>
</dbReference>
<dbReference type="AlphaFoldDB" id="A0A220UGL9"/>
<accession>A0A220UGL9</accession>
<name>A0A220UGL9_9MICO</name>
<dbReference type="EMBL" id="CP022316">
    <property type="protein sequence ID" value="ASK67056.1"/>
    <property type="molecule type" value="Genomic_DNA"/>
</dbReference>
<keyword evidence="9" id="KW-1185">Reference proteome</keyword>
<keyword evidence="2" id="KW-0859">Xylose metabolism</keyword>
<dbReference type="GO" id="GO:0042732">
    <property type="term" value="P:D-xylose metabolic process"/>
    <property type="evidence" value="ECO:0007669"/>
    <property type="project" value="UniProtKB-KW"/>
</dbReference>
<evidence type="ECO:0000256" key="3">
    <source>
        <dbReference type="ARBA" id="ARBA00022679"/>
    </source>
</evidence>
<dbReference type="InterPro" id="IPR000577">
    <property type="entry name" value="Carb_kinase_FGGY"/>
</dbReference>
<feature type="region of interest" description="Disordered" evidence="5">
    <location>
        <begin position="25"/>
        <end position="46"/>
    </location>
</feature>
<dbReference type="KEGG" id="brv:CFK39_04810"/>
<proteinExistence type="inferred from homology"/>
<feature type="domain" description="Carbohydrate kinase FGGY N-terminal" evidence="6">
    <location>
        <begin position="5"/>
        <end position="249"/>
    </location>
</feature>
<dbReference type="OrthoDB" id="9782710at2"/>
<feature type="domain" description="Carbohydrate kinase FGGY C-terminal" evidence="7">
    <location>
        <begin position="262"/>
        <end position="450"/>
    </location>
</feature>
<gene>
    <name evidence="8" type="ORF">CFK39_04810</name>
</gene>
<evidence type="ECO:0000313" key="8">
    <source>
        <dbReference type="EMBL" id="ASK67056.1"/>
    </source>
</evidence>
<evidence type="ECO:0000313" key="9">
    <source>
        <dbReference type="Proteomes" id="UP000198398"/>
    </source>
</evidence>
<keyword evidence="4 8" id="KW-0418">Kinase</keyword>
<dbReference type="InterPro" id="IPR018484">
    <property type="entry name" value="FGGY_N"/>
</dbReference>
<dbReference type="InterPro" id="IPR050406">
    <property type="entry name" value="FGGY_Carb_Kinase"/>
</dbReference>
<dbReference type="PANTHER" id="PTHR43095">
    <property type="entry name" value="SUGAR KINASE"/>
    <property type="match status" value="1"/>
</dbReference>
<dbReference type="GO" id="GO:0016301">
    <property type="term" value="F:kinase activity"/>
    <property type="evidence" value="ECO:0007669"/>
    <property type="project" value="UniProtKB-KW"/>
</dbReference>
<evidence type="ECO:0000259" key="6">
    <source>
        <dbReference type="Pfam" id="PF00370"/>
    </source>
</evidence>
<dbReference type="Gene3D" id="3.30.420.40">
    <property type="match status" value="2"/>
</dbReference>
<sequence>MPSLLCLDLGTSAAKAALIDVDGTSRAQASSEYPTRRTADGGAEQDPADWVRAARAAITQLLPSPSAGEDLLALSLTGQMQDLVLETEGGAEPPAILYSDTRAGAEAFELHAQLTAEGIDWDQLTGNRQDASSCAAMFRRLDRVDPGLMRRARQVVFGPAGHLVHRLGLGAWCDPTTAAATGLLDSRTRTWSAPVARAAGLAAPLLPALTHRAGQVLGRTGASAAALLGLPTGLPVVLAPGDAGATTLGIVGLAPGDDYAYVGTSGWRAAVLSAPSPPQVGTSHHLALGASDDGASDHGAGSILRISALLAAGAAADWARGALLGGVAPGAADALLEDREHRCGRGPTGLLALPSILGERYPVRDADLRGAMIGIGPQTRGIDLYAAMLEGVAHALAHGDDSDPSRPLAVTGGGTASQPWLRIIADVTGRPVRTVDGADAALVGCALAAADALGREHRILPLAARADGRSIAPDPAAAAAHRALYTAVAEVGALQQGS</sequence>
<keyword evidence="2" id="KW-0119">Carbohydrate metabolism</keyword>
<reference evidence="9" key="1">
    <citation type="submission" date="2017-07" db="EMBL/GenBank/DDBJ databases">
        <title>Brachybacterium sp. VR2415.</title>
        <authorList>
            <person name="Tak E.J."/>
            <person name="Bae J.-W."/>
        </authorList>
    </citation>
    <scope>NUCLEOTIDE SEQUENCE [LARGE SCALE GENOMIC DNA]</scope>
    <source>
        <strain evidence="9">VR2415</strain>
    </source>
</reference>
<dbReference type="SUPFAM" id="SSF53067">
    <property type="entry name" value="Actin-like ATPase domain"/>
    <property type="match status" value="2"/>
</dbReference>
<comment type="similarity">
    <text evidence="1">Belongs to the FGGY kinase family.</text>
</comment>
<evidence type="ECO:0000256" key="5">
    <source>
        <dbReference type="SAM" id="MobiDB-lite"/>
    </source>
</evidence>
<keyword evidence="3" id="KW-0808">Transferase</keyword>
<dbReference type="RefSeq" id="WP_089066290.1">
    <property type="nucleotide sequence ID" value="NZ_CP022316.1"/>
</dbReference>
<evidence type="ECO:0000259" key="7">
    <source>
        <dbReference type="Pfam" id="PF02782"/>
    </source>
</evidence>
<protein>
    <submittedName>
        <fullName evidence="8">Sugar kinase</fullName>
    </submittedName>
</protein>
<dbReference type="Pfam" id="PF00370">
    <property type="entry name" value="FGGY_N"/>
    <property type="match status" value="1"/>
</dbReference>
<dbReference type="Proteomes" id="UP000198398">
    <property type="component" value="Chromosome"/>
</dbReference>